<name>A0ACB8Y1P9_ARCLA</name>
<comment type="caution">
    <text evidence="1">The sequence shown here is derived from an EMBL/GenBank/DDBJ whole genome shotgun (WGS) entry which is preliminary data.</text>
</comment>
<gene>
    <name evidence="1" type="ORF">L6452_36968</name>
</gene>
<reference evidence="1 2" key="2">
    <citation type="journal article" date="2022" name="Mol. Ecol. Resour.">
        <title>The genomes of chicory, endive, great burdock and yacon provide insights into Asteraceae paleo-polyploidization history and plant inulin production.</title>
        <authorList>
            <person name="Fan W."/>
            <person name="Wang S."/>
            <person name="Wang H."/>
            <person name="Wang A."/>
            <person name="Jiang F."/>
            <person name="Liu H."/>
            <person name="Zhao H."/>
            <person name="Xu D."/>
            <person name="Zhang Y."/>
        </authorList>
    </citation>
    <scope>NUCLEOTIDE SEQUENCE [LARGE SCALE GENOMIC DNA]</scope>
    <source>
        <strain evidence="2">cv. Niubang</strain>
    </source>
</reference>
<accession>A0ACB8Y1P9</accession>
<evidence type="ECO:0000313" key="1">
    <source>
        <dbReference type="EMBL" id="KAI3677702.1"/>
    </source>
</evidence>
<keyword evidence="2" id="KW-1185">Reference proteome</keyword>
<organism evidence="1 2">
    <name type="scientific">Arctium lappa</name>
    <name type="common">Greater burdock</name>
    <name type="synonym">Lappa major</name>
    <dbReference type="NCBI Taxonomy" id="4217"/>
    <lineage>
        <taxon>Eukaryota</taxon>
        <taxon>Viridiplantae</taxon>
        <taxon>Streptophyta</taxon>
        <taxon>Embryophyta</taxon>
        <taxon>Tracheophyta</taxon>
        <taxon>Spermatophyta</taxon>
        <taxon>Magnoliopsida</taxon>
        <taxon>eudicotyledons</taxon>
        <taxon>Gunneridae</taxon>
        <taxon>Pentapetalae</taxon>
        <taxon>asterids</taxon>
        <taxon>campanulids</taxon>
        <taxon>Asterales</taxon>
        <taxon>Asteraceae</taxon>
        <taxon>Carduoideae</taxon>
        <taxon>Cardueae</taxon>
        <taxon>Arctiinae</taxon>
        <taxon>Arctium</taxon>
    </lineage>
</organism>
<dbReference type="Proteomes" id="UP001055879">
    <property type="component" value="Linkage Group LG14"/>
</dbReference>
<proteinExistence type="predicted"/>
<evidence type="ECO:0000313" key="2">
    <source>
        <dbReference type="Proteomes" id="UP001055879"/>
    </source>
</evidence>
<protein>
    <submittedName>
        <fullName evidence="1">Uncharacterized protein</fullName>
    </submittedName>
</protein>
<dbReference type="EMBL" id="CM042060">
    <property type="protein sequence ID" value="KAI3677702.1"/>
    <property type="molecule type" value="Genomic_DNA"/>
</dbReference>
<sequence>MDVKRILPALDHLSSKIISLKSKITTEVHSPSFTTEDHEALVIAAYFVVLQNSAISEIEYQVKAFNQKVLRVDNDKKGKKL</sequence>
<reference evidence="2" key="1">
    <citation type="journal article" date="2022" name="Mol. Ecol. Resour.">
        <title>The genomes of chicory, endive, great burdock and yacon provide insights into Asteraceae palaeo-polyploidization history and plant inulin production.</title>
        <authorList>
            <person name="Fan W."/>
            <person name="Wang S."/>
            <person name="Wang H."/>
            <person name="Wang A."/>
            <person name="Jiang F."/>
            <person name="Liu H."/>
            <person name="Zhao H."/>
            <person name="Xu D."/>
            <person name="Zhang Y."/>
        </authorList>
    </citation>
    <scope>NUCLEOTIDE SEQUENCE [LARGE SCALE GENOMIC DNA]</scope>
    <source>
        <strain evidence="2">cv. Niubang</strain>
    </source>
</reference>